<proteinExistence type="predicted"/>
<keyword evidence="2" id="KW-1185">Reference proteome</keyword>
<evidence type="ECO:0000313" key="2">
    <source>
        <dbReference type="Proteomes" id="UP000799118"/>
    </source>
</evidence>
<reference evidence="1" key="1">
    <citation type="journal article" date="2019" name="Environ. Microbiol.">
        <title>Fungal ecological strategies reflected in gene transcription - a case study of two litter decomposers.</title>
        <authorList>
            <person name="Barbi F."/>
            <person name="Kohler A."/>
            <person name="Barry K."/>
            <person name="Baskaran P."/>
            <person name="Daum C."/>
            <person name="Fauchery L."/>
            <person name="Ihrmark K."/>
            <person name="Kuo A."/>
            <person name="LaButti K."/>
            <person name="Lipzen A."/>
            <person name="Morin E."/>
            <person name="Grigoriev I.V."/>
            <person name="Henrissat B."/>
            <person name="Lindahl B."/>
            <person name="Martin F."/>
        </authorList>
    </citation>
    <scope>NUCLEOTIDE SEQUENCE</scope>
    <source>
        <strain evidence="1">JB14</strain>
    </source>
</reference>
<dbReference type="Proteomes" id="UP000799118">
    <property type="component" value="Unassembled WGS sequence"/>
</dbReference>
<protein>
    <submittedName>
        <fullName evidence="1">Uncharacterized protein</fullName>
    </submittedName>
</protein>
<sequence>MVVYLHLLPEIGTLCSAVLRTVKATTCRSDAIRLDIHCDLLAPLSVVFSAVFSASSATNLTALKLHSDSKFDWDCDDLECHFPLLKETRLQSLLLKGVCSRVAPPLVGLTHLEIHTFSPSYAEFRDLFAANQALSTLCLPNFVPKQVPEEEHSFIDASCLRSFSVGWKTSNISKFIEGLAISKHFSRENGLQKTHTLRLNDSMLDTIDKAFWGAFENVTHNRNGFSDLLDASSGDESDTRVYFPNLTSLFCEGVAVNESEVFDTICTRSAMGLSRVELPFYLQDTLQQNAKAKLNNAGIELIFVNTRDNRGLVQIETDSDMEDYDHDSLGWTEYDSNYDSFDEQLSPFDSEDELDDFDNDNEYAF</sequence>
<dbReference type="OrthoDB" id="3038402at2759"/>
<gene>
    <name evidence="1" type="ORF">BT96DRAFT_1013625</name>
</gene>
<dbReference type="AlphaFoldDB" id="A0A6A4IGF4"/>
<evidence type="ECO:0000313" key="1">
    <source>
        <dbReference type="EMBL" id="KAE9408157.1"/>
    </source>
</evidence>
<organism evidence="1 2">
    <name type="scientific">Gymnopus androsaceus JB14</name>
    <dbReference type="NCBI Taxonomy" id="1447944"/>
    <lineage>
        <taxon>Eukaryota</taxon>
        <taxon>Fungi</taxon>
        <taxon>Dikarya</taxon>
        <taxon>Basidiomycota</taxon>
        <taxon>Agaricomycotina</taxon>
        <taxon>Agaricomycetes</taxon>
        <taxon>Agaricomycetidae</taxon>
        <taxon>Agaricales</taxon>
        <taxon>Marasmiineae</taxon>
        <taxon>Omphalotaceae</taxon>
        <taxon>Gymnopus</taxon>
    </lineage>
</organism>
<name>A0A6A4IGF4_9AGAR</name>
<dbReference type="EMBL" id="ML769392">
    <property type="protein sequence ID" value="KAE9408157.1"/>
    <property type="molecule type" value="Genomic_DNA"/>
</dbReference>
<accession>A0A6A4IGF4</accession>